<dbReference type="GeneID" id="115747735"/>
<reference evidence="5" key="1">
    <citation type="submission" date="2025-05" db="UniProtKB">
        <authorList>
            <consortium name="RefSeq"/>
        </authorList>
    </citation>
    <scope>NUCLEOTIDE SEQUENCE [LARGE SCALE GENOMIC DNA]</scope>
</reference>
<dbReference type="SUPFAM" id="SSF51126">
    <property type="entry name" value="Pectin lyase-like"/>
    <property type="match status" value="1"/>
</dbReference>
<protein>
    <submittedName>
        <fullName evidence="6">Polygalacturonase At1g48100-like</fullName>
    </submittedName>
</protein>
<feature type="compositionally biased region" description="Low complexity" evidence="4">
    <location>
        <begin position="24"/>
        <end position="34"/>
    </location>
</feature>
<gene>
    <name evidence="6" type="primary">LOC115747735</name>
</gene>
<dbReference type="InterPro" id="IPR011050">
    <property type="entry name" value="Pectin_lyase_fold/virulence"/>
</dbReference>
<comment type="subcellular location">
    <subcellularLocation>
        <location evidence="1">Secreted</location>
    </subcellularLocation>
</comment>
<dbReference type="InterPro" id="IPR012334">
    <property type="entry name" value="Pectin_lyas_fold"/>
</dbReference>
<organism evidence="5 6">
    <name type="scientific">Rhodamnia argentea</name>
    <dbReference type="NCBI Taxonomy" id="178133"/>
    <lineage>
        <taxon>Eukaryota</taxon>
        <taxon>Viridiplantae</taxon>
        <taxon>Streptophyta</taxon>
        <taxon>Embryophyta</taxon>
        <taxon>Tracheophyta</taxon>
        <taxon>Spermatophyta</taxon>
        <taxon>Magnoliopsida</taxon>
        <taxon>eudicotyledons</taxon>
        <taxon>Gunneridae</taxon>
        <taxon>Pentapetalae</taxon>
        <taxon>rosids</taxon>
        <taxon>malvids</taxon>
        <taxon>Myrtales</taxon>
        <taxon>Myrtaceae</taxon>
        <taxon>Myrtoideae</taxon>
        <taxon>Myrteae</taxon>
        <taxon>Australasian group</taxon>
        <taxon>Rhodamnia</taxon>
    </lineage>
</organism>
<evidence type="ECO:0000256" key="4">
    <source>
        <dbReference type="SAM" id="MobiDB-lite"/>
    </source>
</evidence>
<keyword evidence="2" id="KW-0964">Secreted</keyword>
<dbReference type="Proteomes" id="UP000827889">
    <property type="component" value="Chromosome 1"/>
</dbReference>
<proteinExistence type="predicted"/>
<evidence type="ECO:0000313" key="5">
    <source>
        <dbReference type="Proteomes" id="UP000827889"/>
    </source>
</evidence>
<dbReference type="Gene3D" id="2.160.20.10">
    <property type="entry name" value="Single-stranded right-handed beta-helix, Pectin lyase-like"/>
    <property type="match status" value="1"/>
</dbReference>
<feature type="compositionally biased region" description="Pro residues" evidence="4">
    <location>
        <begin position="1"/>
        <end position="15"/>
    </location>
</feature>
<name>A0ABM3HBH9_9MYRT</name>
<evidence type="ECO:0000256" key="3">
    <source>
        <dbReference type="ARBA" id="ARBA00023316"/>
    </source>
</evidence>
<evidence type="ECO:0000256" key="1">
    <source>
        <dbReference type="ARBA" id="ARBA00004613"/>
    </source>
</evidence>
<feature type="region of interest" description="Disordered" evidence="4">
    <location>
        <begin position="1"/>
        <end position="34"/>
    </location>
</feature>
<accession>A0ABM3HBH9</accession>
<keyword evidence="5" id="KW-1185">Reference proteome</keyword>
<evidence type="ECO:0000256" key="2">
    <source>
        <dbReference type="ARBA" id="ARBA00022525"/>
    </source>
</evidence>
<sequence>MPPPEAQDPAPPSPTYSPALTVLSDPSHGPSNSSSGRIFDVTAFGAIGDGLADNTPSFEAAWKAVYSVESGVVLAPSGYTFTITPTNFSGPCEPGLVDGVLIQPNGPDCWPKAYGKKQWLVFYQLNNMTLTGKGTIEGNGRAVVGSYLQAPQGD</sequence>
<dbReference type="PANTHER" id="PTHR31375">
    <property type="match status" value="1"/>
</dbReference>
<keyword evidence="3" id="KW-0961">Cell wall biogenesis/degradation</keyword>
<dbReference type="RefSeq" id="XP_048133969.1">
    <property type="nucleotide sequence ID" value="XM_048278012.1"/>
</dbReference>
<evidence type="ECO:0000313" key="6">
    <source>
        <dbReference type="RefSeq" id="XP_048133969.1"/>
    </source>
</evidence>
<reference evidence="6" key="2">
    <citation type="submission" date="2025-08" db="UniProtKB">
        <authorList>
            <consortium name="RefSeq"/>
        </authorList>
    </citation>
    <scope>IDENTIFICATION</scope>
    <source>
        <tissue evidence="6">Leaf</tissue>
    </source>
</reference>